<evidence type="ECO:0000313" key="17">
    <source>
        <dbReference type="Proteomes" id="UP000002748"/>
    </source>
</evidence>
<dbReference type="FunFam" id="3.40.50.1220:FF:000001">
    <property type="entry name" value="Electron transfer flavoprotein, alpha subunit"/>
    <property type="match status" value="1"/>
</dbReference>
<dbReference type="PROSITE" id="PS00696">
    <property type="entry name" value="ETF_ALPHA"/>
    <property type="match status" value="1"/>
</dbReference>
<comment type="function">
    <text evidence="13">The electron transfer flavoprotein serves as a specific electron acceptor for several dehydrogenases, including five acyl-CoA dehydrogenases, glutaryl-CoA and sarcosine dehydrogenase. It transfers the electrons to the main mitochondrial respiratory chain via ETF-ubiquinone oxidoreductase (ETF dehydrogenase).</text>
</comment>
<protein>
    <recommendedName>
        <fullName evidence="6">Probable electron transfer flavoprotein subunit alpha, mitochondrial</fullName>
    </recommendedName>
</protein>
<dbReference type="Gene3D" id="1.10.10.580">
    <property type="entry name" value="Structural maintenance of chromosome 1. Chain E"/>
    <property type="match status" value="1"/>
</dbReference>
<keyword evidence="10" id="KW-0809">Transit peptide</keyword>
<evidence type="ECO:0000256" key="2">
    <source>
        <dbReference type="ARBA" id="ARBA00004305"/>
    </source>
</evidence>
<evidence type="ECO:0000256" key="3">
    <source>
        <dbReference type="ARBA" id="ARBA00005817"/>
    </source>
</evidence>
<dbReference type="Proteomes" id="UP000002748">
    <property type="component" value="Unassembled WGS sequence"/>
</dbReference>
<keyword evidence="7" id="KW-0813">Transport</keyword>
<comment type="similarity">
    <text evidence="3">Belongs to the ETF alpha-subunit/FixB family.</text>
</comment>
<dbReference type="HOGENOM" id="CLU_011411_0_0_1"/>
<evidence type="ECO:0000256" key="6">
    <source>
        <dbReference type="ARBA" id="ARBA00020656"/>
    </source>
</evidence>
<comment type="similarity">
    <text evidence="4">Belongs to the rad21 family.</text>
</comment>
<evidence type="ECO:0000256" key="4">
    <source>
        <dbReference type="ARBA" id="ARBA00009870"/>
    </source>
</evidence>
<comment type="caution">
    <text evidence="16">The sequence shown here is derived from an EMBL/GenBank/DDBJ whole genome shotgun (WGS) entry which is preliminary data.</text>
</comment>
<dbReference type="Pfam" id="PF01012">
    <property type="entry name" value="ETF"/>
    <property type="match status" value="1"/>
</dbReference>
<comment type="cofactor">
    <cofactor evidence="1">
        <name>FAD</name>
        <dbReference type="ChEBI" id="CHEBI:57692"/>
    </cofactor>
</comment>
<proteinExistence type="inferred from homology"/>
<dbReference type="GO" id="GO:0050660">
    <property type="term" value="F:flavin adenine dinucleotide binding"/>
    <property type="evidence" value="ECO:0007669"/>
    <property type="project" value="InterPro"/>
</dbReference>
<dbReference type="InterPro" id="IPR014731">
    <property type="entry name" value="ETF_asu_C"/>
</dbReference>
<dbReference type="GO" id="GO:0009055">
    <property type="term" value="F:electron transfer activity"/>
    <property type="evidence" value="ECO:0007669"/>
    <property type="project" value="InterPro"/>
</dbReference>
<feature type="region of interest" description="Disordered" evidence="14">
    <location>
        <begin position="920"/>
        <end position="939"/>
    </location>
</feature>
<dbReference type="SMART" id="SM00893">
    <property type="entry name" value="ETF"/>
    <property type="match status" value="1"/>
</dbReference>
<dbReference type="InterPro" id="IPR033947">
    <property type="entry name" value="ETF_alpha_N"/>
</dbReference>
<evidence type="ECO:0000256" key="12">
    <source>
        <dbReference type="ARBA" id="ARBA00023128"/>
    </source>
</evidence>
<dbReference type="VEuPathDB" id="FungiDB:A1Q1_08130"/>
<keyword evidence="8" id="KW-0285">Flavoprotein</keyword>
<dbReference type="RefSeq" id="XP_014181752.1">
    <property type="nucleotide sequence ID" value="XM_014326277.1"/>
</dbReference>
<evidence type="ECO:0000256" key="11">
    <source>
        <dbReference type="ARBA" id="ARBA00022982"/>
    </source>
</evidence>
<dbReference type="CDD" id="cd01715">
    <property type="entry name" value="ETF_alpha"/>
    <property type="match status" value="1"/>
</dbReference>
<comment type="subcellular location">
    <subcellularLocation>
        <location evidence="2">Mitochondrion matrix</location>
    </subcellularLocation>
</comment>
<dbReference type="Pfam" id="PF04825">
    <property type="entry name" value="Rad21_Rec8_N"/>
    <property type="match status" value="1"/>
</dbReference>
<evidence type="ECO:0000256" key="1">
    <source>
        <dbReference type="ARBA" id="ARBA00001974"/>
    </source>
</evidence>
<dbReference type="Gene3D" id="3.40.50.1220">
    <property type="entry name" value="TPP-binding domain"/>
    <property type="match status" value="1"/>
</dbReference>
<evidence type="ECO:0000256" key="13">
    <source>
        <dbReference type="ARBA" id="ARBA00025416"/>
    </source>
</evidence>
<name>J4UGW4_TRIAS</name>
<keyword evidence="9" id="KW-0274">FAD</keyword>
<dbReference type="Pfam" id="PF04824">
    <property type="entry name" value="Rad21_Rec8"/>
    <property type="match status" value="1"/>
</dbReference>
<evidence type="ECO:0000256" key="8">
    <source>
        <dbReference type="ARBA" id="ARBA00022630"/>
    </source>
</evidence>
<evidence type="ECO:0000313" key="16">
    <source>
        <dbReference type="EMBL" id="EJT50755.1"/>
    </source>
</evidence>
<dbReference type="GO" id="GO:0005759">
    <property type="term" value="C:mitochondrial matrix"/>
    <property type="evidence" value="ECO:0007669"/>
    <property type="project" value="UniProtKB-SubCell"/>
</dbReference>
<dbReference type="InterPro" id="IPR018206">
    <property type="entry name" value="ETF_asu_C_CS"/>
</dbReference>
<dbReference type="InterPro" id="IPR006910">
    <property type="entry name" value="Rad21_Rec8_N"/>
</dbReference>
<comment type="subunit">
    <text evidence="5">Heterodimer of an alpha and a beta subunit.</text>
</comment>
<dbReference type="GO" id="GO:0033539">
    <property type="term" value="P:fatty acid beta-oxidation using acyl-CoA dehydrogenase"/>
    <property type="evidence" value="ECO:0007669"/>
    <property type="project" value="TreeGrafter"/>
</dbReference>
<dbReference type="GeneID" id="25991642"/>
<reference evidence="16 17" key="1">
    <citation type="journal article" date="2012" name="Eukaryot. Cell">
        <title>Draft genome sequence of CBS 2479, the standard type strain of Trichosporon asahii.</title>
        <authorList>
            <person name="Yang R.Y."/>
            <person name="Li H.T."/>
            <person name="Zhu H."/>
            <person name="Zhou G.P."/>
            <person name="Wang M."/>
            <person name="Wang L."/>
        </authorList>
    </citation>
    <scope>NUCLEOTIDE SEQUENCE [LARGE SCALE GENOMIC DNA]</scope>
    <source>
        <strain evidence="17">ATCC 90039 / CBS 2479 / JCM 2466 / KCTC 7840 / NCYC 2677 / UAMH 7654</strain>
    </source>
</reference>
<evidence type="ECO:0000259" key="15">
    <source>
        <dbReference type="SMART" id="SM00893"/>
    </source>
</evidence>
<evidence type="ECO:0000256" key="7">
    <source>
        <dbReference type="ARBA" id="ARBA00022448"/>
    </source>
</evidence>
<dbReference type="OrthoDB" id="1715808at2759"/>
<dbReference type="SUPFAM" id="SSF46785">
    <property type="entry name" value="Winged helix' DNA-binding domain"/>
    <property type="match status" value="1"/>
</dbReference>
<dbReference type="InterPro" id="IPR023093">
    <property type="entry name" value="ScpA-like_C"/>
</dbReference>
<evidence type="ECO:0000256" key="10">
    <source>
        <dbReference type="ARBA" id="ARBA00022946"/>
    </source>
</evidence>
<dbReference type="InterPro" id="IPR029035">
    <property type="entry name" value="DHS-like_NAD/FAD-binding_dom"/>
</dbReference>
<feature type="region of interest" description="Disordered" evidence="14">
    <location>
        <begin position="650"/>
        <end position="694"/>
    </location>
</feature>
<keyword evidence="11" id="KW-0249">Electron transport</keyword>
<dbReference type="InterPro" id="IPR001308">
    <property type="entry name" value="ETF_a/FixB"/>
</dbReference>
<keyword evidence="12" id="KW-0496">Mitochondrion</keyword>
<dbReference type="PANTHER" id="PTHR43153">
    <property type="entry name" value="ELECTRON TRANSFER FLAVOPROTEIN ALPHA"/>
    <property type="match status" value="1"/>
</dbReference>
<sequence length="1023" mass="110129">MLAATRHSALRAARLSTAAQRRFASTLVFLEQKGGKLNSGSLSAVSAAKSIGGDVSGIVVGSKADIDGVLEEVKKIDGLSKVYTAASDAYSHAIAENVAPLLAEVVKSKGATHLLGAHTAAGKNIFPRLAGTLDVSMISDIIALEGEDTFTRPIYAGNAILKLKSGPKDTVKVVTVRTTAFDKAKAEGGSAAVEEVPATEASTPTEFVNEEIVVSSRPDLGSAPRVVSGGRALKSKEQFDSVLEPLADALGAAIGASRAAVDAGYADNSLQVGQTGKVVAPELYVAIGISGAIQHLAGMKESKMIVAINKDADAPIFQVADVGLVADLFDAVPEMVKEVEKQKLAQAQSVMVRRGGYARPGCVVEYLFSAQASPVHNSARKQQFCATGRVWTMLLNELLLSKRGPLAKVWLSAHHERKLGKRQALAVDIDESCDAILTQDVEPLTLRVSGQLMLGVVRIYGRKVQYLMDDCKEMRERITMAFRPGMVDLPQDQIRASKNSITFTELAPNVDMIDILDWSFQVPTADYAPSKNTAPPNQTNLRSREFGAFNFGRPAVLSIYGDGSSRQGSPFGSSTSHLDSQDFTGVDLGLNLEEWDESMEIGRDAQRARSKSTALSVRGSSVMRDDHAPMDTDNFGVEDDFNPVDLDLGLDDLPELTSDGPAPPEAGATEEEPRHVREASTLSTPPPESPRAANLTIDVSPRTAKRIAEAQQHRPKRVRVVRADEELELADDEFAPPKDEDSEILGVERFIPADPEAVRLRDIIDDPAAHFLPTMKVDDETVIFAGPNGLAPELAELFTFPVNVLRRNREPEPERPNKRARSLTSELSELEDDPMEEARRQSRLPSEAGFEPDFGGGFDNDISFDFGGLASPPPIEGDKVRAPSLAPSIAQSIAQSVRSARLAGEEGECKLMIFDPRVSASQMTSGSEETQRDAGGVSKSTGMAMGLLRAEIEAIEAEDKSVSFDELSRGASKRAASTGFFELLVLATRDCVKLEQKKPFADIHIRAKDRLWEATPMPQTQTA</sequence>
<dbReference type="Pfam" id="PF00766">
    <property type="entry name" value="ETF_alpha"/>
    <property type="match status" value="1"/>
</dbReference>
<organism evidence="16 17">
    <name type="scientific">Trichosporon asahii var. asahii (strain ATCC 90039 / CBS 2479 / JCM 2466 / KCTC 7840 / NBRC 103889/ NCYC 2677 / UAMH 7654)</name>
    <name type="common">Yeast</name>
    <dbReference type="NCBI Taxonomy" id="1186058"/>
    <lineage>
        <taxon>Eukaryota</taxon>
        <taxon>Fungi</taxon>
        <taxon>Dikarya</taxon>
        <taxon>Basidiomycota</taxon>
        <taxon>Agaricomycotina</taxon>
        <taxon>Tremellomycetes</taxon>
        <taxon>Trichosporonales</taxon>
        <taxon>Trichosporonaceae</taxon>
        <taxon>Trichosporon</taxon>
    </lineage>
</organism>
<dbReference type="SUPFAM" id="SSF52402">
    <property type="entry name" value="Adenine nucleotide alpha hydrolases-like"/>
    <property type="match status" value="1"/>
</dbReference>
<dbReference type="FunFam" id="3.40.50.620:FF:000041">
    <property type="entry name" value="Electron transfer flavoprotein alpha subunit"/>
    <property type="match status" value="1"/>
</dbReference>
<feature type="region of interest" description="Disordered" evidence="14">
    <location>
        <begin position="808"/>
        <end position="852"/>
    </location>
</feature>
<dbReference type="InterPro" id="IPR006909">
    <property type="entry name" value="Rad21/Rec8_C_eu"/>
</dbReference>
<gene>
    <name evidence="16" type="ORF">A1Q1_08130</name>
</gene>
<dbReference type="PANTHER" id="PTHR43153:SF1">
    <property type="entry name" value="ELECTRON TRANSFER FLAVOPROTEIN SUBUNIT ALPHA, MITOCHONDRIAL"/>
    <property type="match status" value="1"/>
</dbReference>
<dbReference type="KEGG" id="tasa:A1Q1_08130"/>
<feature type="domain" description="Electron transfer flavoprotein alpha/beta-subunit N-terminal" evidence="15">
    <location>
        <begin position="26"/>
        <end position="211"/>
    </location>
</feature>
<evidence type="ECO:0000256" key="9">
    <source>
        <dbReference type="ARBA" id="ARBA00022827"/>
    </source>
</evidence>
<feature type="region of interest" description="Disordered" evidence="14">
    <location>
        <begin position="601"/>
        <end position="638"/>
    </location>
</feature>
<dbReference type="InterPro" id="IPR036390">
    <property type="entry name" value="WH_DNA-bd_sf"/>
</dbReference>
<dbReference type="EMBL" id="ALBS01000093">
    <property type="protein sequence ID" value="EJT50755.1"/>
    <property type="molecule type" value="Genomic_DNA"/>
</dbReference>
<dbReference type="InterPro" id="IPR014729">
    <property type="entry name" value="Rossmann-like_a/b/a_fold"/>
</dbReference>
<dbReference type="InterPro" id="IPR014730">
    <property type="entry name" value="ETF_a/b_N"/>
</dbReference>
<dbReference type="Gene3D" id="3.40.50.620">
    <property type="entry name" value="HUPs"/>
    <property type="match status" value="1"/>
</dbReference>
<accession>J4UGW4</accession>
<feature type="compositionally biased region" description="Basic and acidic residues" evidence="14">
    <location>
        <begin position="808"/>
        <end position="817"/>
    </location>
</feature>
<evidence type="ECO:0000256" key="5">
    <source>
        <dbReference type="ARBA" id="ARBA00011355"/>
    </source>
</evidence>
<dbReference type="SUPFAM" id="SSF52467">
    <property type="entry name" value="DHS-like NAD/FAD-binding domain"/>
    <property type="match status" value="1"/>
</dbReference>
<evidence type="ECO:0000256" key="14">
    <source>
        <dbReference type="SAM" id="MobiDB-lite"/>
    </source>
</evidence>
<dbReference type="AlphaFoldDB" id="J4UGW4"/>